<gene>
    <name evidence="7" type="ORF">AXF42_Ash016377</name>
</gene>
<dbReference type="STRING" id="1088818.A0A2H9ZZY1"/>
<keyword evidence="3" id="KW-0328">Glycosyltransferase</keyword>
<feature type="domain" description="Exostosin GT47" evidence="6">
    <location>
        <begin position="1"/>
        <end position="285"/>
    </location>
</feature>
<dbReference type="PANTHER" id="PTHR11062">
    <property type="entry name" value="EXOSTOSIN HEPARAN SULFATE GLYCOSYLTRANSFERASE -RELATED"/>
    <property type="match status" value="1"/>
</dbReference>
<name>A0A2H9ZZY1_9ASPA</name>
<dbReference type="Proteomes" id="UP000236161">
    <property type="component" value="Unassembled WGS sequence"/>
</dbReference>
<sequence length="353" mass="39622">MEKRFKVWTYGEGEPPVVHGGPGASIYAVEGHFISEMEDPGNPFRARDAGKAVAFFLPLSIVNMVQYVYRPGAEDYWGPLKRLIADYIAVISEKYPYWNRSLGADHFLVSCHDWAPHLSFANAELYRNSIRVICNANTSEGFKQEKDVTLPEVHLPDGRLSQPSTTPPPAAAASPLLAFFAGGAHGYIRESLLRHWKGRDPDIAVHEYLPAGLDYGDLMRRARFCLCPSGYEVASPRIVEAIFSGCVPAIISVDYPPPFADVLDWSKFSVEIPVERIPEMKEILGRISARRYAVLQRRVLQVQRHFVLNRPAKRKIFSEGVPRDSDLLMVSVLSPANENYAYNTYKTAHSAKK</sequence>
<accession>A0A2H9ZZY1</accession>
<dbReference type="PANTHER" id="PTHR11062:SF124">
    <property type="entry name" value="XYLOGALACTURONAN BETA-1,3-XYLOSYLTRANSFERASE"/>
    <property type="match status" value="1"/>
</dbReference>
<evidence type="ECO:0000259" key="6">
    <source>
        <dbReference type="Pfam" id="PF03016"/>
    </source>
</evidence>
<dbReference type="EMBL" id="KZ452102">
    <property type="protein sequence ID" value="PKA48861.1"/>
    <property type="molecule type" value="Genomic_DNA"/>
</dbReference>
<reference evidence="7 8" key="1">
    <citation type="journal article" date="2017" name="Nature">
        <title>The Apostasia genome and the evolution of orchids.</title>
        <authorList>
            <person name="Zhang G.Q."/>
            <person name="Liu K.W."/>
            <person name="Li Z."/>
            <person name="Lohaus R."/>
            <person name="Hsiao Y.Y."/>
            <person name="Niu S.C."/>
            <person name="Wang J.Y."/>
            <person name="Lin Y.C."/>
            <person name="Xu Q."/>
            <person name="Chen L.J."/>
            <person name="Yoshida K."/>
            <person name="Fujiwara S."/>
            <person name="Wang Z.W."/>
            <person name="Zhang Y.Q."/>
            <person name="Mitsuda N."/>
            <person name="Wang M."/>
            <person name="Liu G.H."/>
            <person name="Pecoraro L."/>
            <person name="Huang H.X."/>
            <person name="Xiao X.J."/>
            <person name="Lin M."/>
            <person name="Wu X.Y."/>
            <person name="Wu W.L."/>
            <person name="Chen Y.Y."/>
            <person name="Chang S.B."/>
            <person name="Sakamoto S."/>
            <person name="Ohme-Takagi M."/>
            <person name="Yagi M."/>
            <person name="Zeng S.J."/>
            <person name="Shen C.Y."/>
            <person name="Yeh C.M."/>
            <person name="Luo Y.B."/>
            <person name="Tsai W.C."/>
            <person name="Van de Peer Y."/>
            <person name="Liu Z.J."/>
        </authorList>
    </citation>
    <scope>NUCLEOTIDE SEQUENCE [LARGE SCALE GENOMIC DNA]</scope>
    <source>
        <strain evidence="8">cv. Shenzhen</strain>
        <tissue evidence="7">Stem</tissue>
    </source>
</reference>
<evidence type="ECO:0000256" key="1">
    <source>
        <dbReference type="ARBA" id="ARBA00004323"/>
    </source>
</evidence>
<dbReference type="InterPro" id="IPR040911">
    <property type="entry name" value="Exostosin_GT47"/>
</dbReference>
<dbReference type="OrthoDB" id="1924787at2759"/>
<dbReference type="GO" id="GO:0000139">
    <property type="term" value="C:Golgi membrane"/>
    <property type="evidence" value="ECO:0007669"/>
    <property type="project" value="UniProtKB-SubCell"/>
</dbReference>
<keyword evidence="4" id="KW-0812">Transmembrane</keyword>
<evidence type="ECO:0000313" key="7">
    <source>
        <dbReference type="EMBL" id="PKA48861.1"/>
    </source>
</evidence>
<protein>
    <submittedName>
        <fullName evidence="7">Putative glycosyltransferase</fullName>
    </submittedName>
</protein>
<dbReference type="InterPro" id="IPR004263">
    <property type="entry name" value="Exostosin"/>
</dbReference>
<comment type="similarity">
    <text evidence="2">Belongs to the glycosyltransferase 47 family.</text>
</comment>
<evidence type="ECO:0000256" key="3">
    <source>
        <dbReference type="ARBA" id="ARBA00022676"/>
    </source>
</evidence>
<keyword evidence="4" id="KW-0735">Signal-anchor</keyword>
<dbReference type="Pfam" id="PF03016">
    <property type="entry name" value="Exostosin_GT47"/>
    <property type="match status" value="1"/>
</dbReference>
<dbReference type="GO" id="GO:0016757">
    <property type="term" value="F:glycosyltransferase activity"/>
    <property type="evidence" value="ECO:0007669"/>
    <property type="project" value="UniProtKB-KW"/>
</dbReference>
<comment type="subcellular location">
    <subcellularLocation>
        <location evidence="1">Golgi apparatus membrane</location>
        <topology evidence="1">Single-pass type II membrane protein</topology>
    </subcellularLocation>
</comment>
<proteinExistence type="inferred from homology"/>
<organism evidence="7 8">
    <name type="scientific">Apostasia shenzhenica</name>
    <dbReference type="NCBI Taxonomy" id="1088818"/>
    <lineage>
        <taxon>Eukaryota</taxon>
        <taxon>Viridiplantae</taxon>
        <taxon>Streptophyta</taxon>
        <taxon>Embryophyta</taxon>
        <taxon>Tracheophyta</taxon>
        <taxon>Spermatophyta</taxon>
        <taxon>Magnoliopsida</taxon>
        <taxon>Liliopsida</taxon>
        <taxon>Asparagales</taxon>
        <taxon>Orchidaceae</taxon>
        <taxon>Apostasioideae</taxon>
        <taxon>Apostasia</taxon>
    </lineage>
</organism>
<dbReference type="AlphaFoldDB" id="A0A2H9ZZY1"/>
<keyword evidence="7" id="KW-0808">Transferase</keyword>
<evidence type="ECO:0000256" key="4">
    <source>
        <dbReference type="ARBA" id="ARBA00022968"/>
    </source>
</evidence>
<evidence type="ECO:0000256" key="2">
    <source>
        <dbReference type="ARBA" id="ARBA00010271"/>
    </source>
</evidence>
<keyword evidence="8" id="KW-1185">Reference proteome</keyword>
<keyword evidence="5" id="KW-0333">Golgi apparatus</keyword>
<evidence type="ECO:0000256" key="5">
    <source>
        <dbReference type="ARBA" id="ARBA00023034"/>
    </source>
</evidence>
<evidence type="ECO:0000313" key="8">
    <source>
        <dbReference type="Proteomes" id="UP000236161"/>
    </source>
</evidence>